<dbReference type="SUPFAM" id="SSF57903">
    <property type="entry name" value="FYVE/PHD zinc finger"/>
    <property type="match status" value="1"/>
</dbReference>
<name>A0A0L8FSV5_OCTBM</name>
<protein>
    <recommendedName>
        <fullName evidence="2">Zinc finger PHD-type domain-containing protein</fullName>
    </recommendedName>
</protein>
<dbReference type="AlphaFoldDB" id="A0A0L8FSV5"/>
<gene>
    <name evidence="1" type="ORF">OCBIM_22009574mg</name>
</gene>
<evidence type="ECO:0000313" key="1">
    <source>
        <dbReference type="EMBL" id="KOF67510.1"/>
    </source>
</evidence>
<sequence length="131" mass="14957">MCHQHGSQSGSTGCPWELLYTFDLDLIAESLPELEKTILELKGLRINLAKTKVLVSMTTEIPTEKWHCLICRKRLGRNSIRYTWCKLWTHKRCSSIRGRLTEKVVFVCGRCAGTINSRNFQISNCGGNLKK</sequence>
<dbReference type="InterPro" id="IPR011011">
    <property type="entry name" value="Znf_FYVE_PHD"/>
</dbReference>
<evidence type="ECO:0008006" key="2">
    <source>
        <dbReference type="Google" id="ProtNLM"/>
    </source>
</evidence>
<organism evidence="1">
    <name type="scientific">Octopus bimaculoides</name>
    <name type="common">California two-spotted octopus</name>
    <dbReference type="NCBI Taxonomy" id="37653"/>
    <lineage>
        <taxon>Eukaryota</taxon>
        <taxon>Metazoa</taxon>
        <taxon>Spiralia</taxon>
        <taxon>Lophotrochozoa</taxon>
        <taxon>Mollusca</taxon>
        <taxon>Cephalopoda</taxon>
        <taxon>Coleoidea</taxon>
        <taxon>Octopodiformes</taxon>
        <taxon>Octopoda</taxon>
        <taxon>Incirrata</taxon>
        <taxon>Octopodidae</taxon>
        <taxon>Octopus</taxon>
    </lineage>
</organism>
<proteinExistence type="predicted"/>
<reference evidence="1" key="1">
    <citation type="submission" date="2015-07" db="EMBL/GenBank/DDBJ databases">
        <title>MeaNS - Measles Nucleotide Surveillance Program.</title>
        <authorList>
            <person name="Tran T."/>
            <person name="Druce J."/>
        </authorList>
    </citation>
    <scope>NUCLEOTIDE SEQUENCE</scope>
    <source>
        <strain evidence="1">UCB-OBI-ISO-001</strain>
        <tissue evidence="1">Gonad</tissue>
    </source>
</reference>
<accession>A0A0L8FSV5</accession>
<dbReference type="Gene3D" id="3.30.40.10">
    <property type="entry name" value="Zinc/RING finger domain, C3HC4 (zinc finger)"/>
    <property type="match status" value="1"/>
</dbReference>
<dbReference type="InterPro" id="IPR013083">
    <property type="entry name" value="Znf_RING/FYVE/PHD"/>
</dbReference>
<dbReference type="EMBL" id="KQ427028">
    <property type="protein sequence ID" value="KOF67510.1"/>
    <property type="molecule type" value="Genomic_DNA"/>
</dbReference>